<comment type="caution">
    <text evidence="1">The sequence shown here is derived from an EMBL/GenBank/DDBJ whole genome shotgun (WGS) entry which is preliminary data.</text>
</comment>
<protein>
    <recommendedName>
        <fullName evidence="3">DUF3847 domain-containing protein</fullName>
    </recommendedName>
</protein>
<organism evidence="1 2">
    <name type="scientific">Blautia parvula</name>
    <dbReference type="NCBI Taxonomy" id="2877527"/>
    <lineage>
        <taxon>Bacteria</taxon>
        <taxon>Bacillati</taxon>
        <taxon>Bacillota</taxon>
        <taxon>Clostridia</taxon>
        <taxon>Lachnospirales</taxon>
        <taxon>Lachnospiraceae</taxon>
        <taxon>Blautia</taxon>
    </lineage>
</organism>
<keyword evidence="2" id="KW-1185">Reference proteome</keyword>
<evidence type="ECO:0000313" key="1">
    <source>
        <dbReference type="EMBL" id="GAA6499504.1"/>
    </source>
</evidence>
<name>A0ABQ0BSM5_9FIRM</name>
<reference evidence="1 2" key="1">
    <citation type="submission" date="2024-04" db="EMBL/GenBank/DDBJ databases">
        <title>Defined microbial consortia suppress multidrug-resistant proinflammatory Enterobacteriaceae via ecological control.</title>
        <authorList>
            <person name="Furuichi M."/>
            <person name="Kawaguchi T."/>
            <person name="Pust M."/>
            <person name="Yasuma K."/>
            <person name="Plichta D."/>
            <person name="Hasegawa N."/>
            <person name="Ohya T."/>
            <person name="Bhattarai S."/>
            <person name="Sasajima S."/>
            <person name="Aoto Y."/>
            <person name="Tuganbaev T."/>
            <person name="Yaginuma M."/>
            <person name="Ueda M."/>
            <person name="Okahashi N."/>
            <person name="Amafuji K."/>
            <person name="Kiridooshi Y."/>
            <person name="Sugita K."/>
            <person name="Strazar M."/>
            <person name="Skelly A."/>
            <person name="Suda W."/>
            <person name="Hattori M."/>
            <person name="Nakamoto N."/>
            <person name="Caballero S."/>
            <person name="Norman J."/>
            <person name="Olle B."/>
            <person name="Tanoue T."/>
            <person name="Arita M."/>
            <person name="Bucci V."/>
            <person name="Atarashi K."/>
            <person name="Xavier R."/>
            <person name="Honda K."/>
        </authorList>
    </citation>
    <scope>NUCLEOTIDE SEQUENCE [LARGE SCALE GENOMIC DNA]</scope>
    <source>
        <strain evidence="2">k34-0107-D12</strain>
    </source>
</reference>
<evidence type="ECO:0008006" key="3">
    <source>
        <dbReference type="Google" id="ProtNLM"/>
    </source>
</evidence>
<accession>A0ABQ0BSM5</accession>
<dbReference type="Proteomes" id="UP001600941">
    <property type="component" value="Unassembled WGS sequence"/>
</dbReference>
<dbReference type="EMBL" id="BAABZQ010000001">
    <property type="protein sequence ID" value="GAA6499504.1"/>
    <property type="molecule type" value="Genomic_DNA"/>
</dbReference>
<sequence>MGNSMEKSNFLQQENVHRIALTKEQQKNFSRQLKRGICRELHAQSLLTDEQLGILLNELEE</sequence>
<proteinExistence type="predicted"/>
<evidence type="ECO:0000313" key="2">
    <source>
        <dbReference type="Proteomes" id="UP001600941"/>
    </source>
</evidence>
<dbReference type="RefSeq" id="WP_054352315.1">
    <property type="nucleotide sequence ID" value="NZ_AP031413.1"/>
</dbReference>
<gene>
    <name evidence="1" type="ORF">K340107D12_23200</name>
</gene>